<dbReference type="EMBL" id="CP022203">
    <property type="protein sequence ID" value="ATB46192.1"/>
    <property type="molecule type" value="Genomic_DNA"/>
</dbReference>
<gene>
    <name evidence="1" type="ORF">MYMAC_001784</name>
</gene>
<dbReference type="PROSITE" id="PS51257">
    <property type="entry name" value="PROKAR_LIPOPROTEIN"/>
    <property type="match status" value="1"/>
</dbReference>
<evidence type="ECO:0008006" key="3">
    <source>
        <dbReference type="Google" id="ProtNLM"/>
    </source>
</evidence>
<evidence type="ECO:0000313" key="1">
    <source>
        <dbReference type="EMBL" id="ATB46192.1"/>
    </source>
</evidence>
<dbReference type="RefSeq" id="WP_095957768.1">
    <property type="nucleotide sequence ID" value="NZ_CP022203.1"/>
</dbReference>
<name>A0A250JRU0_9BACT</name>
<dbReference type="OrthoDB" id="5524366at2"/>
<protein>
    <recommendedName>
        <fullName evidence="3">Lipoprotein</fullName>
    </recommendedName>
</protein>
<sequence length="104" mass="11344">MKNGHAEWFALFAGVVLLTGCGPANDEAMPAVDPAEEGVSTPGIPSEYLEEGGVESAAICCNVRCSGKWYGPFRSVNYDLCAKFGRYHCPQRGLVYQGYDWRTC</sequence>
<dbReference type="KEGG" id="mmas:MYMAC_001784"/>
<reference evidence="1 2" key="1">
    <citation type="submission" date="2017-06" db="EMBL/GenBank/DDBJ databases">
        <title>Sequencing and comparative analysis of myxobacterial genomes.</title>
        <authorList>
            <person name="Rupp O."/>
            <person name="Goesmann A."/>
            <person name="Sogaard-Andersen L."/>
        </authorList>
    </citation>
    <scope>NUCLEOTIDE SEQUENCE [LARGE SCALE GENOMIC DNA]</scope>
    <source>
        <strain evidence="1 2">DSM 14697</strain>
    </source>
</reference>
<accession>A0A250JRU0</accession>
<organism evidence="1 2">
    <name type="scientific">Corallococcus macrosporus DSM 14697</name>
    <dbReference type="NCBI Taxonomy" id="1189310"/>
    <lineage>
        <taxon>Bacteria</taxon>
        <taxon>Pseudomonadati</taxon>
        <taxon>Myxococcota</taxon>
        <taxon>Myxococcia</taxon>
        <taxon>Myxococcales</taxon>
        <taxon>Cystobacterineae</taxon>
        <taxon>Myxococcaceae</taxon>
        <taxon>Corallococcus</taxon>
    </lineage>
</organism>
<evidence type="ECO:0000313" key="2">
    <source>
        <dbReference type="Proteomes" id="UP000217343"/>
    </source>
</evidence>
<proteinExistence type="predicted"/>
<dbReference type="AlphaFoldDB" id="A0A250JRU0"/>
<dbReference type="Proteomes" id="UP000217343">
    <property type="component" value="Chromosome"/>
</dbReference>
<keyword evidence="2" id="KW-1185">Reference proteome</keyword>